<keyword evidence="3" id="KW-1185">Reference proteome</keyword>
<dbReference type="STRING" id="7217.B3LX95"/>
<dbReference type="AlphaFoldDB" id="B3LX95"/>
<feature type="transmembrane region" description="Helical" evidence="1">
    <location>
        <begin position="40"/>
        <end position="62"/>
    </location>
</feature>
<dbReference type="InParanoid" id="B3LX95"/>
<dbReference type="KEGG" id="dan:6500388"/>
<keyword evidence="1" id="KW-0812">Transmembrane</keyword>
<proteinExistence type="predicted"/>
<dbReference type="Proteomes" id="UP000007801">
    <property type="component" value="Unassembled WGS sequence"/>
</dbReference>
<evidence type="ECO:0000313" key="2">
    <source>
        <dbReference type="EMBL" id="EDV41695.2"/>
    </source>
</evidence>
<organism evidence="2 3">
    <name type="scientific">Drosophila ananassae</name>
    <name type="common">Fruit fly</name>
    <dbReference type="NCBI Taxonomy" id="7217"/>
    <lineage>
        <taxon>Eukaryota</taxon>
        <taxon>Metazoa</taxon>
        <taxon>Ecdysozoa</taxon>
        <taxon>Arthropoda</taxon>
        <taxon>Hexapoda</taxon>
        <taxon>Insecta</taxon>
        <taxon>Pterygota</taxon>
        <taxon>Neoptera</taxon>
        <taxon>Endopterygota</taxon>
        <taxon>Diptera</taxon>
        <taxon>Brachycera</taxon>
        <taxon>Muscomorpha</taxon>
        <taxon>Ephydroidea</taxon>
        <taxon>Drosophilidae</taxon>
        <taxon>Drosophila</taxon>
        <taxon>Sophophora</taxon>
    </lineage>
</organism>
<dbReference type="GeneID" id="6500388"/>
<evidence type="ECO:0000256" key="1">
    <source>
        <dbReference type="SAM" id="Phobius"/>
    </source>
</evidence>
<feature type="transmembrane region" description="Helical" evidence="1">
    <location>
        <begin position="12"/>
        <end position="34"/>
    </location>
</feature>
<keyword evidence="1" id="KW-1133">Transmembrane helix</keyword>
<sequence>MLFPDYYRDTGIIMYTLLLSLPIRIVLYAAYLYLQNLSALLKMIELALILILAGAASVGNFIKCRIQSGTGNFFILPEILILRLLFIIYKQLNTLMLILHMIASSLRIPGNMLNRLSKFFRDCANRQTWIMMLHHAEII</sequence>
<protein>
    <submittedName>
        <fullName evidence="2">Uncharacterized protein</fullName>
    </submittedName>
</protein>
<accession>B3LX95</accession>
<dbReference type="EMBL" id="CH902617">
    <property type="protein sequence ID" value="EDV41695.2"/>
    <property type="molecule type" value="Genomic_DNA"/>
</dbReference>
<dbReference type="HOGENOM" id="CLU_1908835_0_0_1"/>
<evidence type="ECO:0000313" key="3">
    <source>
        <dbReference type="Proteomes" id="UP000007801"/>
    </source>
</evidence>
<reference evidence="2 3" key="1">
    <citation type="journal article" date="2007" name="Nature">
        <title>Evolution of genes and genomes on the Drosophila phylogeny.</title>
        <authorList>
            <consortium name="Drosophila 12 Genomes Consortium"/>
            <person name="Clark A.G."/>
            <person name="Eisen M.B."/>
            <person name="Smith D.R."/>
            <person name="Bergman C.M."/>
            <person name="Oliver B."/>
            <person name="Markow T.A."/>
            <person name="Kaufman T.C."/>
            <person name="Kellis M."/>
            <person name="Gelbart W."/>
            <person name="Iyer V.N."/>
            <person name="Pollard D.A."/>
            <person name="Sackton T.B."/>
            <person name="Larracuente A.M."/>
            <person name="Singh N.D."/>
            <person name="Abad J.P."/>
            <person name="Abt D.N."/>
            <person name="Adryan B."/>
            <person name="Aguade M."/>
            <person name="Akashi H."/>
            <person name="Anderson W.W."/>
            <person name="Aquadro C.F."/>
            <person name="Ardell D.H."/>
            <person name="Arguello R."/>
            <person name="Artieri C.G."/>
            <person name="Barbash D.A."/>
            <person name="Barker D."/>
            <person name="Barsanti P."/>
            <person name="Batterham P."/>
            <person name="Batzoglou S."/>
            <person name="Begun D."/>
            <person name="Bhutkar A."/>
            <person name="Blanco E."/>
            <person name="Bosak S.A."/>
            <person name="Bradley R.K."/>
            <person name="Brand A.D."/>
            <person name="Brent M.R."/>
            <person name="Brooks A.N."/>
            <person name="Brown R.H."/>
            <person name="Butlin R.K."/>
            <person name="Caggese C."/>
            <person name="Calvi B.R."/>
            <person name="Bernardo de Carvalho A."/>
            <person name="Caspi A."/>
            <person name="Castrezana S."/>
            <person name="Celniker S.E."/>
            <person name="Chang J.L."/>
            <person name="Chapple C."/>
            <person name="Chatterji S."/>
            <person name="Chinwalla A."/>
            <person name="Civetta A."/>
            <person name="Clifton S.W."/>
            <person name="Comeron J.M."/>
            <person name="Costello J.C."/>
            <person name="Coyne J.A."/>
            <person name="Daub J."/>
            <person name="David R.G."/>
            <person name="Delcher A.L."/>
            <person name="Delehaunty K."/>
            <person name="Do C.B."/>
            <person name="Ebling H."/>
            <person name="Edwards K."/>
            <person name="Eickbush T."/>
            <person name="Evans J.D."/>
            <person name="Filipski A."/>
            <person name="Findeiss S."/>
            <person name="Freyhult E."/>
            <person name="Fulton L."/>
            <person name="Fulton R."/>
            <person name="Garcia A.C."/>
            <person name="Gardiner A."/>
            <person name="Garfield D.A."/>
            <person name="Garvin B.E."/>
            <person name="Gibson G."/>
            <person name="Gilbert D."/>
            <person name="Gnerre S."/>
            <person name="Godfrey J."/>
            <person name="Good R."/>
            <person name="Gotea V."/>
            <person name="Gravely B."/>
            <person name="Greenberg A.J."/>
            <person name="Griffiths-Jones S."/>
            <person name="Gross S."/>
            <person name="Guigo R."/>
            <person name="Gustafson E.A."/>
            <person name="Haerty W."/>
            <person name="Hahn M.W."/>
            <person name="Halligan D.L."/>
            <person name="Halpern A.L."/>
            <person name="Halter G.M."/>
            <person name="Han M.V."/>
            <person name="Heger A."/>
            <person name="Hillier L."/>
            <person name="Hinrichs A.S."/>
            <person name="Holmes I."/>
            <person name="Hoskins R.A."/>
            <person name="Hubisz M.J."/>
            <person name="Hultmark D."/>
            <person name="Huntley M.A."/>
            <person name="Jaffe D.B."/>
            <person name="Jagadeeshan S."/>
            <person name="Jeck W.R."/>
            <person name="Johnson J."/>
            <person name="Jones C.D."/>
            <person name="Jordan W.C."/>
            <person name="Karpen G.H."/>
            <person name="Kataoka E."/>
            <person name="Keightley P.D."/>
            <person name="Kheradpour P."/>
            <person name="Kirkness E.F."/>
            <person name="Koerich L.B."/>
            <person name="Kristiansen K."/>
            <person name="Kudrna D."/>
            <person name="Kulathinal R.J."/>
            <person name="Kumar S."/>
            <person name="Kwok R."/>
            <person name="Lander E."/>
            <person name="Langley C.H."/>
            <person name="Lapoint R."/>
            <person name="Lazzaro B.P."/>
            <person name="Lee S.J."/>
            <person name="Levesque L."/>
            <person name="Li R."/>
            <person name="Lin C.F."/>
            <person name="Lin M.F."/>
            <person name="Lindblad-Toh K."/>
            <person name="Llopart A."/>
            <person name="Long M."/>
            <person name="Low L."/>
            <person name="Lozovsky E."/>
            <person name="Lu J."/>
            <person name="Luo M."/>
            <person name="Machado C.A."/>
            <person name="Makalowski W."/>
            <person name="Marzo M."/>
            <person name="Matsuda M."/>
            <person name="Matzkin L."/>
            <person name="McAllister B."/>
            <person name="McBride C.S."/>
            <person name="McKernan B."/>
            <person name="McKernan K."/>
            <person name="Mendez-Lago M."/>
            <person name="Minx P."/>
            <person name="Mollenhauer M.U."/>
            <person name="Montooth K."/>
            <person name="Mount S.M."/>
            <person name="Mu X."/>
            <person name="Myers E."/>
            <person name="Negre B."/>
            <person name="Newfeld S."/>
            <person name="Nielsen R."/>
            <person name="Noor M.A."/>
            <person name="O'Grady P."/>
            <person name="Pachter L."/>
            <person name="Papaceit M."/>
            <person name="Parisi M.J."/>
            <person name="Parisi M."/>
            <person name="Parts L."/>
            <person name="Pedersen J.S."/>
            <person name="Pesole G."/>
            <person name="Phillippy A.M."/>
            <person name="Ponting C.P."/>
            <person name="Pop M."/>
            <person name="Porcelli D."/>
            <person name="Powell J.R."/>
            <person name="Prohaska S."/>
            <person name="Pruitt K."/>
            <person name="Puig M."/>
            <person name="Quesneville H."/>
            <person name="Ram K.R."/>
            <person name="Rand D."/>
            <person name="Rasmussen M.D."/>
            <person name="Reed L.K."/>
            <person name="Reenan R."/>
            <person name="Reily A."/>
            <person name="Remington K.A."/>
            <person name="Rieger T.T."/>
            <person name="Ritchie M.G."/>
            <person name="Robin C."/>
            <person name="Rogers Y.H."/>
            <person name="Rohde C."/>
            <person name="Rozas J."/>
            <person name="Rubenfield M.J."/>
            <person name="Ruiz A."/>
            <person name="Russo S."/>
            <person name="Salzberg S.L."/>
            <person name="Sanchez-Gracia A."/>
            <person name="Saranga D.J."/>
            <person name="Sato H."/>
            <person name="Schaeffer S.W."/>
            <person name="Schatz M.C."/>
            <person name="Schlenke T."/>
            <person name="Schwartz R."/>
            <person name="Segarra C."/>
            <person name="Singh R.S."/>
            <person name="Sirot L."/>
            <person name="Sirota M."/>
            <person name="Sisneros N.B."/>
            <person name="Smith C.D."/>
            <person name="Smith T.F."/>
            <person name="Spieth J."/>
            <person name="Stage D.E."/>
            <person name="Stark A."/>
            <person name="Stephan W."/>
            <person name="Strausberg R.L."/>
            <person name="Strempel S."/>
            <person name="Sturgill D."/>
            <person name="Sutton G."/>
            <person name="Sutton G.G."/>
            <person name="Tao W."/>
            <person name="Teichmann S."/>
            <person name="Tobari Y.N."/>
            <person name="Tomimura Y."/>
            <person name="Tsolas J.M."/>
            <person name="Valente V.L."/>
            <person name="Venter E."/>
            <person name="Venter J.C."/>
            <person name="Vicario S."/>
            <person name="Vieira F.G."/>
            <person name="Vilella A.J."/>
            <person name="Villasante A."/>
            <person name="Walenz B."/>
            <person name="Wang J."/>
            <person name="Wasserman M."/>
            <person name="Watts T."/>
            <person name="Wilson D."/>
            <person name="Wilson R.K."/>
            <person name="Wing R.A."/>
            <person name="Wolfner M.F."/>
            <person name="Wong A."/>
            <person name="Wong G.K."/>
            <person name="Wu C.I."/>
            <person name="Wu G."/>
            <person name="Yamamoto D."/>
            <person name="Yang H.P."/>
            <person name="Yang S.P."/>
            <person name="Yorke J.A."/>
            <person name="Yoshida K."/>
            <person name="Zdobnov E."/>
            <person name="Zhang P."/>
            <person name="Zhang Y."/>
            <person name="Zimin A.V."/>
            <person name="Baldwin J."/>
            <person name="Abdouelleil A."/>
            <person name="Abdulkadir J."/>
            <person name="Abebe A."/>
            <person name="Abera B."/>
            <person name="Abreu J."/>
            <person name="Acer S.C."/>
            <person name="Aftuck L."/>
            <person name="Alexander A."/>
            <person name="An P."/>
            <person name="Anderson E."/>
            <person name="Anderson S."/>
            <person name="Arachi H."/>
            <person name="Azer M."/>
            <person name="Bachantsang P."/>
            <person name="Barry A."/>
            <person name="Bayul T."/>
            <person name="Berlin A."/>
            <person name="Bessette D."/>
            <person name="Bloom T."/>
            <person name="Blye J."/>
            <person name="Boguslavskiy L."/>
            <person name="Bonnet C."/>
            <person name="Boukhgalter B."/>
            <person name="Bourzgui I."/>
            <person name="Brown A."/>
            <person name="Cahill P."/>
            <person name="Channer S."/>
            <person name="Cheshatsang Y."/>
            <person name="Chuda L."/>
            <person name="Citroen M."/>
            <person name="Collymore A."/>
            <person name="Cooke P."/>
            <person name="Costello M."/>
            <person name="D'Aco K."/>
            <person name="Daza R."/>
            <person name="De Haan G."/>
            <person name="DeGray S."/>
            <person name="DeMaso C."/>
            <person name="Dhargay N."/>
            <person name="Dooley K."/>
            <person name="Dooley E."/>
            <person name="Doricent M."/>
            <person name="Dorje P."/>
            <person name="Dorjee K."/>
            <person name="Dupes A."/>
            <person name="Elong R."/>
            <person name="Falk J."/>
            <person name="Farina A."/>
            <person name="Faro S."/>
            <person name="Ferguson D."/>
            <person name="Fisher S."/>
            <person name="Foley C.D."/>
            <person name="Franke A."/>
            <person name="Friedrich D."/>
            <person name="Gadbois L."/>
            <person name="Gearin G."/>
            <person name="Gearin C.R."/>
            <person name="Giannoukos G."/>
            <person name="Goode T."/>
            <person name="Graham J."/>
            <person name="Grandbois E."/>
            <person name="Grewal S."/>
            <person name="Gyaltsen K."/>
            <person name="Hafez N."/>
            <person name="Hagos B."/>
            <person name="Hall J."/>
            <person name="Henson C."/>
            <person name="Hollinger A."/>
            <person name="Honan T."/>
            <person name="Huard M.D."/>
            <person name="Hughes L."/>
            <person name="Hurhula B."/>
            <person name="Husby M.E."/>
            <person name="Kamat A."/>
            <person name="Kanga B."/>
            <person name="Kashin S."/>
            <person name="Khazanovich D."/>
            <person name="Kisner P."/>
            <person name="Lance K."/>
            <person name="Lara M."/>
            <person name="Lee W."/>
            <person name="Lennon N."/>
            <person name="Letendre F."/>
            <person name="LeVine R."/>
            <person name="Lipovsky A."/>
            <person name="Liu X."/>
            <person name="Liu J."/>
            <person name="Liu S."/>
            <person name="Lokyitsang T."/>
            <person name="Lokyitsang Y."/>
            <person name="Lubonja R."/>
            <person name="Lui A."/>
            <person name="MacDonald P."/>
            <person name="Magnisalis V."/>
            <person name="Maru K."/>
            <person name="Matthews C."/>
            <person name="McCusker W."/>
            <person name="McDonough S."/>
            <person name="Mehta T."/>
            <person name="Meldrim J."/>
            <person name="Meneus L."/>
            <person name="Mihai O."/>
            <person name="Mihalev A."/>
            <person name="Mihova T."/>
            <person name="Mittelman R."/>
            <person name="Mlenga V."/>
            <person name="Montmayeur A."/>
            <person name="Mulrain L."/>
            <person name="Navidi A."/>
            <person name="Naylor J."/>
            <person name="Negash T."/>
            <person name="Nguyen T."/>
            <person name="Nguyen N."/>
            <person name="Nicol R."/>
            <person name="Norbu C."/>
            <person name="Norbu N."/>
            <person name="Novod N."/>
            <person name="O'Neill B."/>
            <person name="Osman S."/>
            <person name="Markiewicz E."/>
            <person name="Oyono O.L."/>
            <person name="Patti C."/>
            <person name="Phunkhang P."/>
            <person name="Pierre F."/>
            <person name="Priest M."/>
            <person name="Raghuraman S."/>
            <person name="Rege F."/>
            <person name="Reyes R."/>
            <person name="Rise C."/>
            <person name="Rogov P."/>
            <person name="Ross K."/>
            <person name="Ryan E."/>
            <person name="Settipalli S."/>
            <person name="Shea T."/>
            <person name="Sherpa N."/>
            <person name="Shi L."/>
            <person name="Shih D."/>
            <person name="Sparrow T."/>
            <person name="Spaulding J."/>
            <person name="Stalker J."/>
            <person name="Stange-Thomann N."/>
            <person name="Stavropoulos S."/>
            <person name="Stone C."/>
            <person name="Strader C."/>
            <person name="Tesfaye S."/>
            <person name="Thomson T."/>
            <person name="Thoulutsang Y."/>
            <person name="Thoulutsang D."/>
            <person name="Topham K."/>
            <person name="Topping I."/>
            <person name="Tsamla T."/>
            <person name="Vassiliev H."/>
            <person name="Vo A."/>
            <person name="Wangchuk T."/>
            <person name="Wangdi T."/>
            <person name="Weiand M."/>
            <person name="Wilkinson J."/>
            <person name="Wilson A."/>
            <person name="Yadav S."/>
            <person name="Young G."/>
            <person name="Yu Q."/>
            <person name="Zembek L."/>
            <person name="Zhong D."/>
            <person name="Zimmer A."/>
            <person name="Zwirko Z."/>
            <person name="Jaffe D.B."/>
            <person name="Alvarez P."/>
            <person name="Brockman W."/>
            <person name="Butler J."/>
            <person name="Chin C."/>
            <person name="Gnerre S."/>
            <person name="Grabherr M."/>
            <person name="Kleber M."/>
            <person name="Mauceli E."/>
            <person name="MacCallum I."/>
        </authorList>
    </citation>
    <scope>NUCLEOTIDE SEQUENCE [LARGE SCALE GENOMIC DNA]</scope>
    <source>
        <strain evidence="3">Tucson 14024-0371.13</strain>
    </source>
</reference>
<gene>
    <name evidence="2" type="primary">Dana\GF17604</name>
    <name evidence="2" type="synonym">dana_GLEANR_18867</name>
    <name evidence="2" type="ORF">GF17604</name>
</gene>
<dbReference type="OrthoDB" id="7861293at2759"/>
<name>B3LX95_DROAN</name>
<keyword evidence="1" id="KW-0472">Membrane</keyword>